<gene>
    <name evidence="9" type="ORF">CKAN_00125400</name>
</gene>
<evidence type="ECO:0000313" key="9">
    <source>
        <dbReference type="EMBL" id="RWR73005.1"/>
    </source>
</evidence>
<dbReference type="Gene3D" id="3.30.70.330">
    <property type="match status" value="2"/>
</dbReference>
<dbReference type="GO" id="GO:0003723">
    <property type="term" value="F:RNA binding"/>
    <property type="evidence" value="ECO:0007669"/>
    <property type="project" value="UniProtKB-UniRule"/>
</dbReference>
<name>A0A3S3MFU7_9MAGN</name>
<dbReference type="Pfam" id="PF01480">
    <property type="entry name" value="PWI"/>
    <property type="match status" value="1"/>
</dbReference>
<dbReference type="InterPro" id="IPR002483">
    <property type="entry name" value="PWI_dom"/>
</dbReference>
<evidence type="ECO:0000256" key="5">
    <source>
        <dbReference type="SAM" id="Coils"/>
    </source>
</evidence>
<accession>A0A3S3MFU7</accession>
<dbReference type="SMART" id="SM00360">
    <property type="entry name" value="RRM"/>
    <property type="match status" value="2"/>
</dbReference>
<dbReference type="STRING" id="337451.A0A3S3MFU7"/>
<feature type="domain" description="C3H1-type" evidence="8">
    <location>
        <begin position="341"/>
        <end position="369"/>
    </location>
</feature>
<evidence type="ECO:0000313" key="10">
    <source>
        <dbReference type="Proteomes" id="UP000283530"/>
    </source>
</evidence>
<evidence type="ECO:0000256" key="4">
    <source>
        <dbReference type="PROSITE-ProRule" id="PRU00723"/>
    </source>
</evidence>
<dbReference type="CDD" id="cd00590">
    <property type="entry name" value="RRM_SF"/>
    <property type="match status" value="1"/>
</dbReference>
<organism evidence="9 10">
    <name type="scientific">Cinnamomum micranthum f. kanehirae</name>
    <dbReference type="NCBI Taxonomy" id="337451"/>
    <lineage>
        <taxon>Eukaryota</taxon>
        <taxon>Viridiplantae</taxon>
        <taxon>Streptophyta</taxon>
        <taxon>Embryophyta</taxon>
        <taxon>Tracheophyta</taxon>
        <taxon>Spermatophyta</taxon>
        <taxon>Magnoliopsida</taxon>
        <taxon>Magnoliidae</taxon>
        <taxon>Laurales</taxon>
        <taxon>Lauraceae</taxon>
        <taxon>Cinnamomum</taxon>
    </lineage>
</organism>
<keyword evidence="4" id="KW-0863">Zinc-finger</keyword>
<dbReference type="SUPFAM" id="SSF54928">
    <property type="entry name" value="RNA-binding domain, RBD"/>
    <property type="match status" value="1"/>
</dbReference>
<sequence>MPGVMKFEESSLTQFLVKNLQPLTEADPVILAEYVATLLKKDKSAKELRKLCNENLVEFLGQETESFITKLFQALEDGLILSLTERADSVRQAEPSPALTTVDPVGQESLSPKPEKFSSSGLVTDPEEKEVSDDDDDDRNHKHRRRENRSMSSDKDTQEQLFRKPNKKRYQSFENGQVFLGNDPQTSEIQKEYNIAALDGVKVEKRHAGLAPLSRAPLDLGHRTKVSQKFRSDTGPRFDFPTLLGRLPIGRGRGRNSGSWNQHDSRFSSVDTHEFASQMAQQGPIPPSLYAGRGIPDAASQSGSWGAFGLIHGMPNGGLDALHPLGLQGTLRPTINPLNIGIPHQRCRDFEERGFCLRGDMCPMEHGVNRIVVDDVQSLSQFNLPVSIQGGCLLGVQGGTGALPPVSAPSNALTNGKGLHGKISKSEVSDDGVGLNGSFPCSAESVEADLYDPDQPLWSNDHPETSASLLRLPSPKLEDTKPLWAAGTPDNQNFKIAGGSDNERLDRSLTAAVGSQSTTSVWGRIGNSRNRLEVAGKADNTVSAIGNEVNEMKEDQEEKLSNICGPSGQGKRAIMEEVSPKAKNFSSMSKQRTDSRRNVGRAFQKAQRTLFVNGIPLANNKRDALFSHFKKFGEVIDIYIPVNSERAFVQFSKKEDAEAALMAPDAVMGNRFIKLWWANRDSIPDGGESGGNFANVLSHGTIAASIPSHPSVEVGKENKPSSAAKLRTAPISDATMLATITPKSVATNSPKGTLPSQKKLETLELLEELRKKQEMLDQKRNDFRRQLDKLEKQAIPVKGEAALEQPVKRLKVEHETDVAKPSTPRHMNPVPTGARSDAEKTPNRSTSGENIVLTSAKLNPIILQQSPRSVKQPSLLPSWNGTPFLANRFKLDNRPMTFRILPPMPADMANVSTLKEHFSSFGDLSSIELEDNEGNVSSSGLKTSQKVSARITFTTRHTAEKAFLNGKIWQGHNLHFTWLATSNSSSTNHNSGGISPAPKRPSDVEIPVGDSSSEGKLMYVPSSQEAAATGNKEPESDDGMEGNPECMPKDLVDARHINSLSEKQLPEFDGPMTRDDLNVDLSNPRDQIFLADEELTLVLLVHASVRGAIIGTLPKISVLN</sequence>
<dbReference type="InterPro" id="IPR012677">
    <property type="entry name" value="Nucleotide-bd_a/b_plait_sf"/>
</dbReference>
<keyword evidence="5" id="KW-0175">Coiled coil</keyword>
<comment type="caution">
    <text evidence="9">The sequence shown here is derived from an EMBL/GenBank/DDBJ whole genome shotgun (WGS) entry which is preliminary data.</text>
</comment>
<dbReference type="InterPro" id="IPR000571">
    <property type="entry name" value="Znf_CCCH"/>
</dbReference>
<dbReference type="Proteomes" id="UP000283530">
    <property type="component" value="Unassembled WGS sequence"/>
</dbReference>
<keyword evidence="4" id="KW-0862">Zinc</keyword>
<evidence type="ECO:0000259" key="7">
    <source>
        <dbReference type="PROSITE" id="PS50102"/>
    </source>
</evidence>
<protein>
    <submittedName>
        <fullName evidence="9">Zinc finger CCCH domain-containing protein 27</fullName>
    </submittedName>
</protein>
<dbReference type="EMBL" id="QPKB01000001">
    <property type="protein sequence ID" value="RWR73005.1"/>
    <property type="molecule type" value="Genomic_DNA"/>
</dbReference>
<feature type="region of interest" description="Disordered" evidence="6">
    <location>
        <begin position="983"/>
        <end position="1045"/>
    </location>
</feature>
<dbReference type="Pfam" id="PF00076">
    <property type="entry name" value="RRM_1"/>
    <property type="match status" value="1"/>
</dbReference>
<evidence type="ECO:0000256" key="1">
    <source>
        <dbReference type="ARBA" id="ARBA00022884"/>
    </source>
</evidence>
<dbReference type="PROSITE" id="PS50103">
    <property type="entry name" value="ZF_C3H1"/>
    <property type="match status" value="1"/>
</dbReference>
<evidence type="ECO:0000256" key="6">
    <source>
        <dbReference type="SAM" id="MobiDB-lite"/>
    </source>
</evidence>
<dbReference type="AlphaFoldDB" id="A0A3S3MFU7"/>
<dbReference type="PANTHER" id="PTHR14398">
    <property type="entry name" value="RNA RECOGNITION RRM/RNP DOMAIN"/>
    <property type="match status" value="1"/>
</dbReference>
<dbReference type="FunFam" id="3.30.70.330:FF:000719">
    <property type="entry name" value="Predicted protein"/>
    <property type="match status" value="1"/>
</dbReference>
<evidence type="ECO:0000256" key="3">
    <source>
        <dbReference type="PROSITE-ProRule" id="PRU00176"/>
    </source>
</evidence>
<feature type="coiled-coil region" evidence="5">
    <location>
        <begin position="762"/>
        <end position="793"/>
    </location>
</feature>
<feature type="region of interest" description="Disordered" evidence="6">
    <location>
        <begin position="810"/>
        <end position="847"/>
    </location>
</feature>
<keyword evidence="4" id="KW-0479">Metal-binding</keyword>
<keyword evidence="10" id="KW-1185">Reference proteome</keyword>
<proteinExistence type="predicted"/>
<feature type="compositionally biased region" description="Basic and acidic residues" evidence="6">
    <location>
        <begin position="148"/>
        <end position="162"/>
    </location>
</feature>
<dbReference type="CDD" id="cd12257">
    <property type="entry name" value="RRM1_RBM26_like"/>
    <property type="match status" value="1"/>
</dbReference>
<dbReference type="InterPro" id="IPR035979">
    <property type="entry name" value="RBD_domain_sf"/>
</dbReference>
<keyword evidence="1 3" id="KW-0694">RNA-binding</keyword>
<feature type="zinc finger region" description="C3H1-type" evidence="4">
    <location>
        <begin position="341"/>
        <end position="369"/>
    </location>
</feature>
<dbReference type="PROSITE" id="PS50102">
    <property type="entry name" value="RRM"/>
    <property type="match status" value="1"/>
</dbReference>
<evidence type="ECO:0000259" key="8">
    <source>
        <dbReference type="PROSITE" id="PS50103"/>
    </source>
</evidence>
<feature type="compositionally biased region" description="Acidic residues" evidence="6">
    <location>
        <begin position="125"/>
        <end position="137"/>
    </location>
</feature>
<dbReference type="GO" id="GO:0005634">
    <property type="term" value="C:nucleus"/>
    <property type="evidence" value="ECO:0007669"/>
    <property type="project" value="TreeGrafter"/>
</dbReference>
<evidence type="ECO:0000256" key="2">
    <source>
        <dbReference type="ARBA" id="ARBA00043866"/>
    </source>
</evidence>
<reference evidence="9 10" key="1">
    <citation type="journal article" date="2019" name="Nat. Plants">
        <title>Stout camphor tree genome fills gaps in understanding of flowering plant genome evolution.</title>
        <authorList>
            <person name="Chaw S.M."/>
            <person name="Liu Y.C."/>
            <person name="Wu Y.W."/>
            <person name="Wang H.Y."/>
            <person name="Lin C.I."/>
            <person name="Wu C.S."/>
            <person name="Ke H.M."/>
            <person name="Chang L.Y."/>
            <person name="Hsu C.Y."/>
            <person name="Yang H.T."/>
            <person name="Sudianto E."/>
            <person name="Hsu M.H."/>
            <person name="Wu K.P."/>
            <person name="Wang L.N."/>
            <person name="Leebens-Mack J.H."/>
            <person name="Tsai I.J."/>
        </authorList>
    </citation>
    <scope>NUCLEOTIDE SEQUENCE [LARGE SCALE GENOMIC DNA]</scope>
    <source>
        <strain evidence="10">cv. Chaw 1501</strain>
        <tissue evidence="9">Young leaves</tissue>
    </source>
</reference>
<feature type="region of interest" description="Disordered" evidence="6">
    <location>
        <begin position="89"/>
        <end position="168"/>
    </location>
</feature>
<feature type="domain" description="RRM" evidence="7">
    <location>
        <begin position="608"/>
        <end position="680"/>
    </location>
</feature>
<dbReference type="OrthoDB" id="443401at2759"/>
<dbReference type="InterPro" id="IPR000504">
    <property type="entry name" value="RRM_dom"/>
</dbReference>
<comment type="function">
    <text evidence="2">May be involved in the turnover of nuclear polyadenylated (pA+) RNA.</text>
</comment>
<dbReference type="GO" id="GO:0008270">
    <property type="term" value="F:zinc ion binding"/>
    <property type="evidence" value="ECO:0007669"/>
    <property type="project" value="UniProtKB-KW"/>
</dbReference>
<dbReference type="PANTHER" id="PTHR14398:SF0">
    <property type="entry name" value="ZINC FINGER PROTEIN SWM"/>
    <property type="match status" value="1"/>
</dbReference>
<dbReference type="SMART" id="SM00356">
    <property type="entry name" value="ZnF_C3H1"/>
    <property type="match status" value="1"/>
</dbReference>
<dbReference type="InterPro" id="IPR045137">
    <property type="entry name" value="RBM26/27"/>
</dbReference>